<comment type="caution">
    <text evidence="10">The sequence shown here is derived from an EMBL/GenBank/DDBJ whole genome shotgun (WGS) entry which is preliminary data.</text>
</comment>
<dbReference type="SMART" id="SM00448">
    <property type="entry name" value="REC"/>
    <property type="match status" value="1"/>
</dbReference>
<dbReference type="Proteomes" id="UP000721415">
    <property type="component" value="Unassembled WGS sequence"/>
</dbReference>
<dbReference type="InterPro" id="IPR001789">
    <property type="entry name" value="Sig_transdc_resp-reg_receiver"/>
</dbReference>
<dbReference type="SMART" id="SM00862">
    <property type="entry name" value="Trans_reg_C"/>
    <property type="match status" value="1"/>
</dbReference>
<evidence type="ECO:0000256" key="6">
    <source>
        <dbReference type="PROSITE-ProRule" id="PRU00169"/>
    </source>
</evidence>
<dbReference type="PROSITE" id="PS50110">
    <property type="entry name" value="RESPONSE_REGULATORY"/>
    <property type="match status" value="1"/>
</dbReference>
<gene>
    <name evidence="10" type="ORF">HZY91_05455</name>
</gene>
<accession>A0ABS0LQB0</accession>
<dbReference type="EMBL" id="JACBXQ010000002">
    <property type="protein sequence ID" value="MBG9986339.1"/>
    <property type="molecule type" value="Genomic_DNA"/>
</dbReference>
<dbReference type="PROSITE" id="PS51755">
    <property type="entry name" value="OMPR_PHOB"/>
    <property type="match status" value="1"/>
</dbReference>
<dbReference type="InterPro" id="IPR036388">
    <property type="entry name" value="WH-like_DNA-bd_sf"/>
</dbReference>
<sequence length="223" mass="26187">MKIYIIEDDVLIAKNISTYLEKWAYQTQITEDFKHILPEFIEFDPQLVLLDVNLPYYDGFYWCAEIRKISNAPIIFISSETEDTNVIRSIENGADDYITKPFKLEVLMAKIKSLLRRTYDFGTQSSIIEHKGLIFNNHKFTMTYEDKVSDLTKNEALILNSLLERKGQVLKRHYLMDILWDSESYVDDSALYANITRLRKKIKDLGLEELIVTKKGEGYYIEE</sequence>
<keyword evidence="3" id="KW-0805">Transcription regulation</keyword>
<dbReference type="RefSeq" id="WP_197115236.1">
    <property type="nucleotide sequence ID" value="NZ_JACBXQ010000002.1"/>
</dbReference>
<evidence type="ECO:0000256" key="1">
    <source>
        <dbReference type="ARBA" id="ARBA00022553"/>
    </source>
</evidence>
<dbReference type="Gene3D" id="1.10.10.10">
    <property type="entry name" value="Winged helix-like DNA-binding domain superfamily/Winged helix DNA-binding domain"/>
    <property type="match status" value="1"/>
</dbReference>
<feature type="domain" description="OmpR/PhoB-type" evidence="9">
    <location>
        <begin position="125"/>
        <end position="223"/>
    </location>
</feature>
<evidence type="ECO:0000313" key="10">
    <source>
        <dbReference type="EMBL" id="MBG9986339.1"/>
    </source>
</evidence>
<dbReference type="Pfam" id="PF00486">
    <property type="entry name" value="Trans_reg_C"/>
    <property type="match status" value="1"/>
</dbReference>
<evidence type="ECO:0000256" key="7">
    <source>
        <dbReference type="PROSITE-ProRule" id="PRU01091"/>
    </source>
</evidence>
<keyword evidence="1 6" id="KW-0597">Phosphoprotein</keyword>
<evidence type="ECO:0000256" key="4">
    <source>
        <dbReference type="ARBA" id="ARBA00023125"/>
    </source>
</evidence>
<dbReference type="InterPro" id="IPR001867">
    <property type="entry name" value="OmpR/PhoB-type_DNA-bd"/>
</dbReference>
<dbReference type="Pfam" id="PF00072">
    <property type="entry name" value="Response_reg"/>
    <property type="match status" value="1"/>
</dbReference>
<dbReference type="InterPro" id="IPR011006">
    <property type="entry name" value="CheY-like_superfamily"/>
</dbReference>
<evidence type="ECO:0000259" key="8">
    <source>
        <dbReference type="PROSITE" id="PS50110"/>
    </source>
</evidence>
<dbReference type="CDD" id="cd00383">
    <property type="entry name" value="trans_reg_C"/>
    <property type="match status" value="1"/>
</dbReference>
<keyword evidence="2" id="KW-0902">Two-component regulatory system</keyword>
<dbReference type="SUPFAM" id="SSF46894">
    <property type="entry name" value="C-terminal effector domain of the bipartite response regulators"/>
    <property type="match status" value="1"/>
</dbReference>
<protein>
    <submittedName>
        <fullName evidence="10">Response regulator transcription factor</fullName>
    </submittedName>
</protein>
<feature type="modified residue" description="4-aspartylphosphate" evidence="6">
    <location>
        <position position="51"/>
    </location>
</feature>
<organism evidence="10 11">
    <name type="scientific">Facklamia lactis</name>
    <dbReference type="NCBI Taxonomy" id="2749967"/>
    <lineage>
        <taxon>Bacteria</taxon>
        <taxon>Bacillati</taxon>
        <taxon>Bacillota</taxon>
        <taxon>Bacilli</taxon>
        <taxon>Lactobacillales</taxon>
        <taxon>Aerococcaceae</taxon>
        <taxon>Facklamia</taxon>
    </lineage>
</organism>
<proteinExistence type="predicted"/>
<dbReference type="InterPro" id="IPR016032">
    <property type="entry name" value="Sig_transdc_resp-reg_C-effctor"/>
</dbReference>
<evidence type="ECO:0000256" key="5">
    <source>
        <dbReference type="ARBA" id="ARBA00023163"/>
    </source>
</evidence>
<evidence type="ECO:0000256" key="2">
    <source>
        <dbReference type="ARBA" id="ARBA00023012"/>
    </source>
</evidence>
<evidence type="ECO:0000313" key="11">
    <source>
        <dbReference type="Proteomes" id="UP000721415"/>
    </source>
</evidence>
<name>A0ABS0LQB0_9LACT</name>
<dbReference type="SUPFAM" id="SSF52172">
    <property type="entry name" value="CheY-like"/>
    <property type="match status" value="1"/>
</dbReference>
<reference evidence="10 11" key="1">
    <citation type="submission" date="2020-07" db="EMBL/GenBank/DDBJ databases">
        <title>Facklamia lactis sp. nov., isolated from raw milk.</title>
        <authorList>
            <person name="Doll E.V."/>
            <person name="Huptas C."/>
            <person name="Staib L."/>
            <person name="Wenning M."/>
            <person name="Scherer S."/>
        </authorList>
    </citation>
    <scope>NUCLEOTIDE SEQUENCE [LARGE SCALE GENOMIC DNA]</scope>
    <source>
        <strain evidence="10 11">DSM 111018</strain>
    </source>
</reference>
<feature type="domain" description="Response regulatory" evidence="8">
    <location>
        <begin position="2"/>
        <end position="115"/>
    </location>
</feature>
<evidence type="ECO:0000259" key="9">
    <source>
        <dbReference type="PROSITE" id="PS51755"/>
    </source>
</evidence>
<dbReference type="Gene3D" id="3.40.50.2300">
    <property type="match status" value="1"/>
</dbReference>
<feature type="DNA-binding region" description="OmpR/PhoB-type" evidence="7">
    <location>
        <begin position="125"/>
        <end position="223"/>
    </location>
</feature>
<keyword evidence="4 7" id="KW-0238">DNA-binding</keyword>
<dbReference type="InterPro" id="IPR039420">
    <property type="entry name" value="WalR-like"/>
</dbReference>
<keyword evidence="5" id="KW-0804">Transcription</keyword>
<keyword evidence="11" id="KW-1185">Reference proteome</keyword>
<dbReference type="PANTHER" id="PTHR48111">
    <property type="entry name" value="REGULATOR OF RPOS"/>
    <property type="match status" value="1"/>
</dbReference>
<dbReference type="PANTHER" id="PTHR48111:SF43">
    <property type="entry name" value="STAGE 0 SPORULATION PROTEIN A HOMOLOG"/>
    <property type="match status" value="1"/>
</dbReference>
<evidence type="ECO:0000256" key="3">
    <source>
        <dbReference type="ARBA" id="ARBA00023015"/>
    </source>
</evidence>